<dbReference type="InterPro" id="IPR008991">
    <property type="entry name" value="Translation_prot_SH3-like_sf"/>
</dbReference>
<gene>
    <name evidence="4" type="ORF">RJ641_000026</name>
</gene>
<comment type="caution">
    <text evidence="4">The sequence shown here is derived from an EMBL/GenBank/DDBJ whole genome shotgun (WGS) entry which is preliminary data.</text>
</comment>
<dbReference type="GO" id="GO:0006412">
    <property type="term" value="P:translation"/>
    <property type="evidence" value="ECO:0007669"/>
    <property type="project" value="InterPro"/>
</dbReference>
<accession>A0AAN8UH56</accession>
<dbReference type="AlphaFoldDB" id="A0AAN8UH56"/>
<evidence type="ECO:0000313" key="4">
    <source>
        <dbReference type="EMBL" id="KAK6911096.1"/>
    </source>
</evidence>
<name>A0AAN8UH56_9MAGN</name>
<dbReference type="GO" id="GO:0015934">
    <property type="term" value="C:large ribosomal subunit"/>
    <property type="evidence" value="ECO:0007669"/>
    <property type="project" value="InterPro"/>
</dbReference>
<evidence type="ECO:0000256" key="2">
    <source>
        <dbReference type="ARBA" id="ARBA00022980"/>
    </source>
</evidence>
<comment type="similarity">
    <text evidence="1">Belongs to the universal ribosomal protein uL24 family.</text>
</comment>
<protein>
    <submittedName>
        <fullName evidence="4">Uncharacterized protein</fullName>
    </submittedName>
</protein>
<dbReference type="InterPro" id="IPR005756">
    <property type="entry name" value="Ribosomal_uL24_euk/arc"/>
</dbReference>
<dbReference type="GO" id="GO:0003735">
    <property type="term" value="F:structural constituent of ribosome"/>
    <property type="evidence" value="ECO:0007669"/>
    <property type="project" value="InterPro"/>
</dbReference>
<keyword evidence="3" id="KW-0687">Ribonucleoprotein</keyword>
<dbReference type="Proteomes" id="UP001370490">
    <property type="component" value="Unassembled WGS sequence"/>
</dbReference>
<proteinExistence type="inferred from homology"/>
<keyword evidence="2" id="KW-0689">Ribosomal protein</keyword>
<organism evidence="4 5">
    <name type="scientific">Dillenia turbinata</name>
    <dbReference type="NCBI Taxonomy" id="194707"/>
    <lineage>
        <taxon>Eukaryota</taxon>
        <taxon>Viridiplantae</taxon>
        <taxon>Streptophyta</taxon>
        <taxon>Embryophyta</taxon>
        <taxon>Tracheophyta</taxon>
        <taxon>Spermatophyta</taxon>
        <taxon>Magnoliopsida</taxon>
        <taxon>eudicotyledons</taxon>
        <taxon>Gunneridae</taxon>
        <taxon>Pentapetalae</taxon>
        <taxon>Dilleniales</taxon>
        <taxon>Dilleniaceae</taxon>
        <taxon>Dillenia</taxon>
    </lineage>
</organism>
<dbReference type="SUPFAM" id="SSF50104">
    <property type="entry name" value="Translation proteins SH3-like domain"/>
    <property type="match status" value="1"/>
</dbReference>
<evidence type="ECO:0000313" key="5">
    <source>
        <dbReference type="Proteomes" id="UP001370490"/>
    </source>
</evidence>
<reference evidence="4 5" key="1">
    <citation type="submission" date="2023-12" db="EMBL/GenBank/DDBJ databases">
        <title>A high-quality genome assembly for Dillenia turbinata (Dilleniales).</title>
        <authorList>
            <person name="Chanderbali A."/>
        </authorList>
    </citation>
    <scope>NUCLEOTIDE SEQUENCE [LARGE SCALE GENOMIC DNA]</scope>
    <source>
        <strain evidence="4">LSX21</strain>
        <tissue evidence="4">Leaf</tissue>
    </source>
</reference>
<dbReference type="InterPro" id="IPR014722">
    <property type="entry name" value="Rib_uL2_dom2"/>
</dbReference>
<dbReference type="Gene3D" id="2.30.30.30">
    <property type="match status" value="1"/>
</dbReference>
<keyword evidence="5" id="KW-1185">Reference proteome</keyword>
<evidence type="ECO:0000256" key="3">
    <source>
        <dbReference type="ARBA" id="ARBA00023274"/>
    </source>
</evidence>
<sequence length="78" mass="9201">MRSFLRVRHILMSARLSTNLQLKYNVRSMLIPKDGEFQVMRGTYKGCVGHPKWVIHVEHLFQFLSHSDERTSLHQPPI</sequence>
<dbReference type="EMBL" id="JBAMMX010000029">
    <property type="protein sequence ID" value="KAK6911096.1"/>
    <property type="molecule type" value="Genomic_DNA"/>
</dbReference>
<evidence type="ECO:0000256" key="1">
    <source>
        <dbReference type="ARBA" id="ARBA00010618"/>
    </source>
</evidence>
<dbReference type="PANTHER" id="PTHR11143">
    <property type="entry name" value="60S RIBOSOMAL PROTEIN L26 FAMILY MEMBER"/>
    <property type="match status" value="1"/>
</dbReference>